<evidence type="ECO:0000256" key="1">
    <source>
        <dbReference type="ARBA" id="ARBA00004141"/>
    </source>
</evidence>
<dbReference type="InterPro" id="IPR007016">
    <property type="entry name" value="O-antigen_ligase-rel_domated"/>
</dbReference>
<evidence type="ECO:0000256" key="4">
    <source>
        <dbReference type="ARBA" id="ARBA00023136"/>
    </source>
</evidence>
<evidence type="ECO:0000313" key="8">
    <source>
        <dbReference type="Proteomes" id="UP000308444"/>
    </source>
</evidence>
<feature type="transmembrane region" description="Helical" evidence="5">
    <location>
        <begin position="247"/>
        <end position="265"/>
    </location>
</feature>
<gene>
    <name evidence="7" type="ORF">FC695_40225</name>
</gene>
<evidence type="ECO:0000313" key="7">
    <source>
        <dbReference type="EMBL" id="TKI84907.1"/>
    </source>
</evidence>
<protein>
    <recommendedName>
        <fullName evidence="6">O-antigen ligase-related domain-containing protein</fullName>
    </recommendedName>
</protein>
<feature type="transmembrane region" description="Helical" evidence="5">
    <location>
        <begin position="40"/>
        <end position="59"/>
    </location>
</feature>
<accession>A0A9X8ZZS0</accession>
<organism evidence="7 8">
    <name type="scientific">Bacillus cereus</name>
    <dbReference type="NCBI Taxonomy" id="1396"/>
    <lineage>
        <taxon>Bacteria</taxon>
        <taxon>Bacillati</taxon>
        <taxon>Bacillota</taxon>
        <taxon>Bacilli</taxon>
        <taxon>Bacillales</taxon>
        <taxon>Bacillaceae</taxon>
        <taxon>Bacillus</taxon>
        <taxon>Bacillus cereus group</taxon>
    </lineage>
</organism>
<proteinExistence type="predicted"/>
<dbReference type="AlphaFoldDB" id="A0A9X8ZZS0"/>
<feature type="transmembrane region" description="Helical" evidence="5">
    <location>
        <begin position="302"/>
        <end position="320"/>
    </location>
</feature>
<name>A0A9X8ZZS0_BACCE</name>
<keyword evidence="4 5" id="KW-0472">Membrane</keyword>
<feature type="transmembrane region" description="Helical" evidence="5">
    <location>
        <begin position="271"/>
        <end position="290"/>
    </location>
</feature>
<feature type="domain" description="O-antigen ligase-related" evidence="6">
    <location>
        <begin position="255"/>
        <end position="407"/>
    </location>
</feature>
<feature type="transmembrane region" description="Helical" evidence="5">
    <location>
        <begin position="12"/>
        <end position="28"/>
    </location>
</feature>
<feature type="transmembrane region" description="Helical" evidence="5">
    <location>
        <begin position="423"/>
        <end position="452"/>
    </location>
</feature>
<evidence type="ECO:0000259" key="6">
    <source>
        <dbReference type="Pfam" id="PF04932"/>
    </source>
</evidence>
<comment type="caution">
    <text evidence="7">The sequence shown here is derived from an EMBL/GenBank/DDBJ whole genome shotgun (WGS) entry which is preliminary data.</text>
</comment>
<dbReference type="Pfam" id="PF04932">
    <property type="entry name" value="Wzy_C"/>
    <property type="match status" value="1"/>
</dbReference>
<keyword evidence="2 5" id="KW-0812">Transmembrane</keyword>
<dbReference type="EMBL" id="SZOH01004515">
    <property type="protein sequence ID" value="TKI84907.1"/>
    <property type="molecule type" value="Genomic_DNA"/>
</dbReference>
<reference evidence="7 8" key="1">
    <citation type="journal article" date="2019" name="Environ. Microbiol.">
        <title>An active ?-lactamase is a part of an orchestrated cell wall stress resistance network of Bacillus subtilis and related rhizosphere species.</title>
        <authorList>
            <person name="Bucher T."/>
            <person name="Keren-Paz A."/>
            <person name="Hausser J."/>
            <person name="Olender T."/>
            <person name="Cytryn E."/>
            <person name="Kolodkin-Gal I."/>
        </authorList>
    </citation>
    <scope>NUCLEOTIDE SEQUENCE [LARGE SCALE GENOMIC DNA]</scope>
    <source>
        <strain evidence="7 8">I32</strain>
    </source>
</reference>
<feature type="transmembrane region" description="Helical" evidence="5">
    <location>
        <begin position="120"/>
        <end position="142"/>
    </location>
</feature>
<feature type="transmembrane region" description="Helical" evidence="5">
    <location>
        <begin position="390"/>
        <end position="411"/>
    </location>
</feature>
<evidence type="ECO:0000256" key="2">
    <source>
        <dbReference type="ARBA" id="ARBA00022692"/>
    </source>
</evidence>
<evidence type="ECO:0000256" key="5">
    <source>
        <dbReference type="SAM" id="Phobius"/>
    </source>
</evidence>
<feature type="transmembrane region" description="Helical" evidence="5">
    <location>
        <begin position="148"/>
        <end position="171"/>
    </location>
</feature>
<sequence>MQEKRIKHLEIFLIFILFFIGIVGYFFSDYTSYGGGYYPNIYFLVVAILYVLVTIFLLLGDFRTDFIGFLIVSPITILIVEYTLNGYQMFNIYPFLFFIFILIVSAKLQLRRNFLFLRNILPFLCFYLYAFVSVLISVVFIGRLNNNSIYWLLIIGPLIVFIISLVIYSFYDSRISKKHIINYIYIIYISLSLLMLGRMGYYAIMYNTSFDEVFKRIFSFPSMSTSNYTFAVIAIIYIYIYSNKEFITLRATQFGSILFLISTLLSQSRGGLMALAGVICFISIGKIINFSQGSFKKIKKRNLYFSIMIIMFLMIIVLFFNEKLVNSLSNINIIQRVEMILSGSDNNIDSRMGFWKAYWDDYRDGNLLEILFGNGLSSSINELIRRPHNIYILILNQLGIFGLIGFMFCGLRIMFKMKKLKYVILYLMLHSIVEPLLLTVWIDTLLILLIFIESLLTNKTKNN</sequence>
<feature type="transmembrane region" description="Helical" evidence="5">
    <location>
        <begin position="217"/>
        <end position="240"/>
    </location>
</feature>
<feature type="transmembrane region" description="Helical" evidence="5">
    <location>
        <begin position="183"/>
        <end position="205"/>
    </location>
</feature>
<comment type="subcellular location">
    <subcellularLocation>
        <location evidence="1">Membrane</location>
        <topology evidence="1">Multi-pass membrane protein</topology>
    </subcellularLocation>
</comment>
<dbReference type="Proteomes" id="UP000308444">
    <property type="component" value="Unassembled WGS sequence"/>
</dbReference>
<evidence type="ECO:0000256" key="3">
    <source>
        <dbReference type="ARBA" id="ARBA00022989"/>
    </source>
</evidence>
<feature type="transmembrane region" description="Helical" evidence="5">
    <location>
        <begin position="90"/>
        <end position="108"/>
    </location>
</feature>
<dbReference type="GO" id="GO:0016020">
    <property type="term" value="C:membrane"/>
    <property type="evidence" value="ECO:0007669"/>
    <property type="project" value="UniProtKB-SubCell"/>
</dbReference>
<feature type="transmembrane region" description="Helical" evidence="5">
    <location>
        <begin position="66"/>
        <end position="84"/>
    </location>
</feature>
<keyword evidence="3 5" id="KW-1133">Transmembrane helix</keyword>